<reference evidence="1" key="2">
    <citation type="submission" date="2020-11" db="EMBL/GenBank/DDBJ databases">
        <authorList>
            <person name="McCartney M.A."/>
            <person name="Auch B."/>
            <person name="Kono T."/>
            <person name="Mallez S."/>
            <person name="Becker A."/>
            <person name="Gohl D.M."/>
            <person name="Silverstein K.A.T."/>
            <person name="Koren S."/>
            <person name="Bechman K.B."/>
            <person name="Herman A."/>
            <person name="Abrahante J.E."/>
            <person name="Garbe J."/>
        </authorList>
    </citation>
    <scope>NUCLEOTIDE SEQUENCE</scope>
    <source>
        <strain evidence="1">Duluth1</strain>
        <tissue evidence="1">Whole animal</tissue>
    </source>
</reference>
<reference evidence="1" key="1">
    <citation type="journal article" date="2019" name="bioRxiv">
        <title>The Genome of the Zebra Mussel, Dreissena polymorpha: A Resource for Invasive Species Research.</title>
        <authorList>
            <person name="McCartney M.A."/>
            <person name="Auch B."/>
            <person name="Kono T."/>
            <person name="Mallez S."/>
            <person name="Zhang Y."/>
            <person name="Obille A."/>
            <person name="Becker A."/>
            <person name="Abrahante J.E."/>
            <person name="Garbe J."/>
            <person name="Badalamenti J.P."/>
            <person name="Herman A."/>
            <person name="Mangelson H."/>
            <person name="Liachko I."/>
            <person name="Sullivan S."/>
            <person name="Sone E.D."/>
            <person name="Koren S."/>
            <person name="Silverstein K.A.T."/>
            <person name="Beckman K.B."/>
            <person name="Gohl D.M."/>
        </authorList>
    </citation>
    <scope>NUCLEOTIDE SEQUENCE</scope>
    <source>
        <strain evidence="1">Duluth1</strain>
        <tissue evidence="1">Whole animal</tissue>
    </source>
</reference>
<protein>
    <submittedName>
        <fullName evidence="1">Uncharacterized protein</fullName>
    </submittedName>
</protein>
<accession>A0A9D4KW45</accession>
<keyword evidence="2" id="KW-1185">Reference proteome</keyword>
<proteinExistence type="predicted"/>
<dbReference type="Proteomes" id="UP000828390">
    <property type="component" value="Unassembled WGS sequence"/>
</dbReference>
<gene>
    <name evidence="1" type="ORF">DPMN_088395</name>
</gene>
<evidence type="ECO:0000313" key="2">
    <source>
        <dbReference type="Proteomes" id="UP000828390"/>
    </source>
</evidence>
<dbReference type="EMBL" id="JAIWYP010000003">
    <property type="protein sequence ID" value="KAH3846101.1"/>
    <property type="molecule type" value="Genomic_DNA"/>
</dbReference>
<comment type="caution">
    <text evidence="1">The sequence shown here is derived from an EMBL/GenBank/DDBJ whole genome shotgun (WGS) entry which is preliminary data.</text>
</comment>
<dbReference type="AlphaFoldDB" id="A0A9D4KW45"/>
<evidence type="ECO:0000313" key="1">
    <source>
        <dbReference type="EMBL" id="KAH3846101.1"/>
    </source>
</evidence>
<name>A0A9D4KW45_DREPO</name>
<sequence length="71" mass="7859">MQTKITTFSPYTADPTPRSIFNGILASSYVNVNAFESDGNVIIIEQSVFAYNFKSKDRSKVKNLSLSPVIP</sequence>
<organism evidence="1 2">
    <name type="scientific">Dreissena polymorpha</name>
    <name type="common">Zebra mussel</name>
    <name type="synonym">Mytilus polymorpha</name>
    <dbReference type="NCBI Taxonomy" id="45954"/>
    <lineage>
        <taxon>Eukaryota</taxon>
        <taxon>Metazoa</taxon>
        <taxon>Spiralia</taxon>
        <taxon>Lophotrochozoa</taxon>
        <taxon>Mollusca</taxon>
        <taxon>Bivalvia</taxon>
        <taxon>Autobranchia</taxon>
        <taxon>Heteroconchia</taxon>
        <taxon>Euheterodonta</taxon>
        <taxon>Imparidentia</taxon>
        <taxon>Neoheterodontei</taxon>
        <taxon>Myida</taxon>
        <taxon>Dreissenoidea</taxon>
        <taxon>Dreissenidae</taxon>
        <taxon>Dreissena</taxon>
    </lineage>
</organism>